<feature type="transmembrane region" description="Helical" evidence="2">
    <location>
        <begin position="32"/>
        <end position="53"/>
    </location>
</feature>
<dbReference type="Proteomes" id="UP001165121">
    <property type="component" value="Unassembled WGS sequence"/>
</dbReference>
<evidence type="ECO:0000256" key="2">
    <source>
        <dbReference type="SAM" id="Phobius"/>
    </source>
</evidence>
<keyword evidence="2" id="KW-1133">Transmembrane helix</keyword>
<evidence type="ECO:0000313" key="3">
    <source>
        <dbReference type="EMBL" id="GMF14666.1"/>
    </source>
</evidence>
<dbReference type="PANTHER" id="PTHR31735">
    <property type="entry name" value="VACUOLAR MEMBRANE PROTEIN YPL162C"/>
    <property type="match status" value="1"/>
</dbReference>
<accession>A0A9W6TKW5</accession>
<keyword evidence="2" id="KW-0472">Membrane</keyword>
<keyword evidence="2" id="KW-0812">Transmembrane</keyword>
<dbReference type="InterPro" id="IPR022127">
    <property type="entry name" value="STIMATE/YPL162C"/>
</dbReference>
<dbReference type="AlphaFoldDB" id="A0A9W6TKW5"/>
<organism evidence="3 4">
    <name type="scientific">Phytophthora fragariaefolia</name>
    <dbReference type="NCBI Taxonomy" id="1490495"/>
    <lineage>
        <taxon>Eukaryota</taxon>
        <taxon>Sar</taxon>
        <taxon>Stramenopiles</taxon>
        <taxon>Oomycota</taxon>
        <taxon>Peronosporomycetes</taxon>
        <taxon>Peronosporales</taxon>
        <taxon>Peronosporaceae</taxon>
        <taxon>Phytophthora</taxon>
    </lineage>
</organism>
<dbReference type="GO" id="GO:0016020">
    <property type="term" value="C:membrane"/>
    <property type="evidence" value="ECO:0007669"/>
    <property type="project" value="TreeGrafter"/>
</dbReference>
<dbReference type="Pfam" id="PF12400">
    <property type="entry name" value="STIMATE"/>
    <property type="match status" value="1"/>
</dbReference>
<dbReference type="PANTHER" id="PTHR31735:SF1">
    <property type="entry name" value="VACUOLAR MEMBRANE PROTEIN YPL162C"/>
    <property type="match status" value="1"/>
</dbReference>
<name>A0A9W6TKW5_9STRA</name>
<evidence type="ECO:0000256" key="1">
    <source>
        <dbReference type="SAM" id="MobiDB-lite"/>
    </source>
</evidence>
<comment type="caution">
    <text evidence="3">The sequence shown here is derived from an EMBL/GenBank/DDBJ whole genome shotgun (WGS) entry which is preliminary data.</text>
</comment>
<feature type="transmembrane region" description="Helical" evidence="2">
    <location>
        <begin position="74"/>
        <end position="94"/>
    </location>
</feature>
<protein>
    <submittedName>
        <fullName evidence="3">Unnamed protein product</fullName>
    </submittedName>
</protein>
<dbReference type="OrthoDB" id="431202at2759"/>
<evidence type="ECO:0000313" key="4">
    <source>
        <dbReference type="Proteomes" id="UP001165121"/>
    </source>
</evidence>
<feature type="region of interest" description="Disordered" evidence="1">
    <location>
        <begin position="119"/>
        <end position="156"/>
    </location>
</feature>
<gene>
    <name evidence="3" type="ORF">Pfra01_000013700</name>
</gene>
<sequence length="170" mass="18766">MVVLAHRFGWTSLKTPGDYGIPIRVRAWLLQVVSWIVVIFVCKFLIATLIVAFEKPLGALAVLLFKPLEKNPEVELALVMIACPCLMNALQFWIQDNFLKKDVRDESFLVAQAAQSPASSLNADGKLPRLGTPTDDETSEPGEGDPKLTVITDGNMQETKKELKLDLSSV</sequence>
<feature type="compositionally biased region" description="Acidic residues" evidence="1">
    <location>
        <begin position="134"/>
        <end position="143"/>
    </location>
</feature>
<proteinExistence type="predicted"/>
<reference evidence="3" key="1">
    <citation type="submission" date="2023-04" db="EMBL/GenBank/DDBJ databases">
        <title>Phytophthora fragariaefolia NBRC 109709.</title>
        <authorList>
            <person name="Ichikawa N."/>
            <person name="Sato H."/>
            <person name="Tonouchi N."/>
        </authorList>
    </citation>
    <scope>NUCLEOTIDE SEQUENCE</scope>
    <source>
        <strain evidence="3">NBRC 109709</strain>
    </source>
</reference>
<dbReference type="EMBL" id="BSXT01000011">
    <property type="protein sequence ID" value="GMF14666.1"/>
    <property type="molecule type" value="Genomic_DNA"/>
</dbReference>
<keyword evidence="4" id="KW-1185">Reference proteome</keyword>